<dbReference type="WBParaSite" id="RSKR_0000981000.1">
    <property type="protein sequence ID" value="RSKR_0000981000.1"/>
    <property type="gene ID" value="RSKR_0000981000"/>
</dbReference>
<accession>A0AC35UCD1</accession>
<name>A0AC35UCD1_9BILA</name>
<evidence type="ECO:0000313" key="1">
    <source>
        <dbReference type="Proteomes" id="UP000095286"/>
    </source>
</evidence>
<sequence length="251" mass="28007">MEGIMKCENNLCFGLDDTLSFLLKKLNNPAGLNKEFNEIPKKRVSAGTIYLKLTFKRTILICPNNSALNIQNISKNRSNYILPYEDTRVSIQPTTHNINGYINASHIKIPLGGNNVLEYLITQNPLQNTINDFYQMVWEKNIHVIAMIQKQSNASTIPTYWPSNINEKLKLASFSVRLRSSNKSTSVLALKCLRSGRKRTIYHIKFTDVDDCCTPISSDSFLGFVDTVGKVIDIGGGDIVGGSTAEVEVAE</sequence>
<dbReference type="Proteomes" id="UP000095286">
    <property type="component" value="Unplaced"/>
</dbReference>
<evidence type="ECO:0000313" key="2">
    <source>
        <dbReference type="WBParaSite" id="RSKR_0000981000.1"/>
    </source>
</evidence>
<organism evidence="1 2">
    <name type="scientific">Rhabditophanes sp. KR3021</name>
    <dbReference type="NCBI Taxonomy" id="114890"/>
    <lineage>
        <taxon>Eukaryota</taxon>
        <taxon>Metazoa</taxon>
        <taxon>Ecdysozoa</taxon>
        <taxon>Nematoda</taxon>
        <taxon>Chromadorea</taxon>
        <taxon>Rhabditida</taxon>
        <taxon>Tylenchina</taxon>
        <taxon>Panagrolaimomorpha</taxon>
        <taxon>Strongyloidoidea</taxon>
        <taxon>Alloionematidae</taxon>
        <taxon>Rhabditophanes</taxon>
    </lineage>
</organism>
<protein>
    <submittedName>
        <fullName evidence="2">Tyrosine-protein phosphatase domain-containing protein</fullName>
    </submittedName>
</protein>
<proteinExistence type="predicted"/>
<reference evidence="2" key="1">
    <citation type="submission" date="2016-11" db="UniProtKB">
        <authorList>
            <consortium name="WormBaseParasite"/>
        </authorList>
    </citation>
    <scope>IDENTIFICATION</scope>
    <source>
        <strain evidence="2">KR3021</strain>
    </source>
</reference>